<protein>
    <submittedName>
        <fullName evidence="1">Uncharacterized protein</fullName>
    </submittedName>
</protein>
<dbReference type="EMBL" id="HF548276">
    <property type="protein sequence ID" value="CCO20951.1"/>
    <property type="molecule type" value="Genomic_DNA"/>
</dbReference>
<accession>S0DG50</accession>
<evidence type="ECO:0000313" key="1">
    <source>
        <dbReference type="EMBL" id="CCO20951.1"/>
    </source>
</evidence>
<reference evidence="1" key="1">
    <citation type="submission" date="2012-10" db="EMBL/GenBank/DDBJ databases">
        <authorList>
            <person name="Sandrine L."/>
        </authorList>
    </citation>
    <scope>NUCLEOTIDE SEQUENCE</scope>
</reference>
<reference evidence="1" key="2">
    <citation type="journal article" date="2013" name="Biotechnol. Biofuels">
        <title>Mining for hemicellulases in the fungus-growing termite Pseudacanthotermes militaris using functional metagenomics.</title>
        <authorList>
            <person name="Bastien G."/>
            <person name="Arnal G."/>
            <person name="Bozonnet S."/>
            <person name="Laguerre S."/>
            <person name="Ferreira F."/>
            <person name="Faure R."/>
            <person name="Henrissat B."/>
            <person name="Lefevre F."/>
            <person name="Robe P."/>
            <person name="Bouchez O."/>
            <person name="Noirot C."/>
            <person name="Dumon C."/>
            <person name="O'Donohue M."/>
        </authorList>
    </citation>
    <scope>NUCLEOTIDE SEQUENCE</scope>
</reference>
<name>S0DG50_9ZZZZ</name>
<gene>
    <name evidence="2" type="ORF">BN138_1067</name>
    <name evidence="1" type="ORF">BN138_139</name>
</gene>
<dbReference type="EMBL" id="HF548333">
    <property type="protein sequence ID" value="CCO21879.1"/>
    <property type="molecule type" value="Genomic_DNA"/>
</dbReference>
<dbReference type="AlphaFoldDB" id="S0DG50"/>
<dbReference type="Gene3D" id="2.60.40.3690">
    <property type="match status" value="1"/>
</dbReference>
<sequence>MKTFLKPAATLLLLIGAVIFNSCITDPVSPDPVRDESVVTFRINVPGGAQPATRALTYPDEYAVKTADILVFRSGRYVYTSPGVITSAPTAPNNSTSAIMTFRASMVINPAPCDLMVVANAREIIADAYSGGIPKETPQSDVEKALLMTMPTGGWIHDTADADYRHMPMWAYMTGQTIDEHYCDNSSQHTINLTRMVAKVDVRLAPALVNASDVAQSKFQLHSVRVYNFANKGRLIPYTDGAYDWNAMTDANLHENTAPSLPQNYPAAGTFSDGENEYMDYSVTYNAVSNPWQYLTGEIYLFEAHKGVVPASGDGSYMQNPCIVVGGNFEGSASTTYYRIDFAQKNVQTGSATYMPVLRNNSYTVTVTGVTGPGHETPEEAYKSIPVNIEASVVNWAGNDITTVMTDGKYLLGVSQTFYELSGEARTSADTDNRLTVVTNHQNGWNATVWADEAGTVALPLDAVSERPWLRLFQSSGNGNYPTGNEIYFDMDAIGALSDRTAYIHVKAGSLALVVKVVQGPPLGPGTVTVSPENVMLPYTAQSPAPQSLVVARKKGNDAPDTSLGWTLTVPDEAASWLKLALDPNATFATAEQSVSMAAGGGTGSDIVYLYTTANNTAGIRTVQLVLNGDTPATVVTQSVNPITIVDTPPSGDLFTYVGAFWKANQTGERLIRVPRVTSGVIDGGWTATVIDGDWIVLDKAMTTDRNVGWLNGANEALVHNGNDAGFDTEHAVNGTASVSGTVDGTTPNIYFRIGLTSTYTPTTDTPARYGVVLLTYANNTKGYRIWIRQGEEADYVIHPDDVTNTNYKPYVKAFKPYNLTAKNMSDMGDNDFVNVDKQGGGWADYPTQAGAFFQWAGRQGSDYYPPNNRRKAWHPGKLNLTVYTPAGPGTWSDDVSQAQFWSEIKAEHETCPPGHRRPTATSPGTATTSEYIRSLSVNPAAVSGNAVWGFYADGFFDRRNIAFSNIGGGNNSLTNGEVAKGDYRVAYAGMLFYNPNAASPRRNASLFFPAASWRNAEGRLQLDVVNPNASEHFSGYWSATAGQHTTNGWMAQTMDFFTHSDIQYNESIRSRAFPIRCVRATP</sequence>
<proteinExistence type="predicted"/>
<evidence type="ECO:0000313" key="2">
    <source>
        <dbReference type="EMBL" id="CCO21879.1"/>
    </source>
</evidence>
<organism evidence="1">
    <name type="scientific">termite gut metagenome</name>
    <dbReference type="NCBI Taxonomy" id="433724"/>
    <lineage>
        <taxon>unclassified sequences</taxon>
        <taxon>metagenomes</taxon>
        <taxon>organismal metagenomes</taxon>
    </lineage>
</organism>